<reference evidence="2 3" key="1">
    <citation type="submission" date="2024-02" db="EMBL/GenBank/DDBJ databases">
        <authorList>
            <person name="Chen Y."/>
            <person name="Shah S."/>
            <person name="Dougan E. K."/>
            <person name="Thang M."/>
            <person name="Chan C."/>
        </authorList>
    </citation>
    <scope>NUCLEOTIDE SEQUENCE [LARGE SCALE GENOMIC DNA]</scope>
</reference>
<evidence type="ECO:0000313" key="3">
    <source>
        <dbReference type="Proteomes" id="UP001642484"/>
    </source>
</evidence>
<accession>A0ABP0PZ69</accession>
<dbReference type="SUPFAM" id="SSF90257">
    <property type="entry name" value="Myosin rod fragments"/>
    <property type="match status" value="1"/>
</dbReference>
<feature type="region of interest" description="Disordered" evidence="1">
    <location>
        <begin position="113"/>
        <end position="144"/>
    </location>
</feature>
<comment type="caution">
    <text evidence="2">The sequence shown here is derived from an EMBL/GenBank/DDBJ whole genome shotgun (WGS) entry which is preliminary data.</text>
</comment>
<protein>
    <submittedName>
        <fullName evidence="2">Uncharacterized protein</fullName>
    </submittedName>
</protein>
<evidence type="ECO:0000256" key="1">
    <source>
        <dbReference type="SAM" id="MobiDB-lite"/>
    </source>
</evidence>
<dbReference type="Proteomes" id="UP001642484">
    <property type="component" value="Unassembled WGS sequence"/>
</dbReference>
<organism evidence="2 3">
    <name type="scientific">Durusdinium trenchii</name>
    <dbReference type="NCBI Taxonomy" id="1381693"/>
    <lineage>
        <taxon>Eukaryota</taxon>
        <taxon>Sar</taxon>
        <taxon>Alveolata</taxon>
        <taxon>Dinophyceae</taxon>
        <taxon>Suessiales</taxon>
        <taxon>Symbiodiniaceae</taxon>
        <taxon>Durusdinium</taxon>
    </lineage>
</organism>
<sequence>MASSGRNIPAKAQTMQNLQLLLAAAKKNKPVTRVENARMLRAKFTELQDSPDGADLDPLTVPKCVECNHCGWPVYPRESKVATKKTFARAGIDRGSKKEEEAKRRAAIQAALDAGEEIPEDLLKGETQGPAASEADSRDTVERQADQLQELEDRNQELEKRLEDMENQSRTLVDERDRLQEELDDATDRIEYMEEAEQRWRDKVSKARIENDRLLQELERSSFVSSDREGGLIASLLDARQLREVIAVLKRRRLLMLRSVREEIGRFGSSTAKGGFNRINNCSKLCIILTLACHELSSLVPLAELSKRPYAVLIRLQVGELEVLLAADRAHIARLQVRALPVAIHELMPVILHICLELWIAIVRWQYLHT</sequence>
<evidence type="ECO:0000313" key="2">
    <source>
        <dbReference type="EMBL" id="CAK9081312.1"/>
    </source>
</evidence>
<name>A0ABP0PZ69_9DINO</name>
<gene>
    <name evidence="2" type="ORF">CCMP2556_LOCUS39794</name>
</gene>
<proteinExistence type="predicted"/>
<dbReference type="EMBL" id="CAXAMN010023829">
    <property type="protein sequence ID" value="CAK9081312.1"/>
    <property type="molecule type" value="Genomic_DNA"/>
</dbReference>
<feature type="compositionally biased region" description="Basic and acidic residues" evidence="1">
    <location>
        <begin position="135"/>
        <end position="144"/>
    </location>
</feature>
<keyword evidence="3" id="KW-1185">Reference proteome</keyword>